<dbReference type="Pfam" id="PF13802">
    <property type="entry name" value="Gal_mutarotas_2"/>
    <property type="match status" value="1"/>
</dbReference>
<evidence type="ECO:0000259" key="9">
    <source>
        <dbReference type="Pfam" id="PF13802"/>
    </source>
</evidence>
<evidence type="ECO:0000256" key="6">
    <source>
        <dbReference type="ARBA" id="ARBA00023295"/>
    </source>
</evidence>
<evidence type="ECO:0000259" key="11">
    <source>
        <dbReference type="Pfam" id="PF21365"/>
    </source>
</evidence>
<dbReference type="InterPro" id="IPR017853">
    <property type="entry name" value="GH"/>
</dbReference>
<dbReference type="GO" id="GO:0005975">
    <property type="term" value="P:carbohydrate metabolic process"/>
    <property type="evidence" value="ECO:0007669"/>
    <property type="project" value="InterPro"/>
</dbReference>
<dbReference type="Gene3D" id="2.60.40.1180">
    <property type="entry name" value="Golgi alpha-mannosidase II"/>
    <property type="match status" value="2"/>
</dbReference>
<dbReference type="InterPro" id="IPR033403">
    <property type="entry name" value="DUF5110"/>
</dbReference>
<proteinExistence type="inferred from homology"/>
<evidence type="ECO:0000256" key="4">
    <source>
        <dbReference type="ARBA" id="ARBA00022801"/>
    </source>
</evidence>
<accession>A0A8J8T7N0</accession>
<protein>
    <recommendedName>
        <fullName evidence="14">Glycoside hydrolase family 31 N-terminal domain-containing protein</fullName>
    </recommendedName>
</protein>
<dbReference type="GO" id="GO:0006491">
    <property type="term" value="P:N-glycan processing"/>
    <property type="evidence" value="ECO:0007669"/>
    <property type="project" value="TreeGrafter"/>
</dbReference>
<keyword evidence="5" id="KW-0325">Glycoprotein</keyword>
<keyword evidence="13" id="KW-1185">Reference proteome</keyword>
<dbReference type="PROSITE" id="PS00129">
    <property type="entry name" value="GLYCOSYL_HYDROL_F31_1"/>
    <property type="match status" value="1"/>
</dbReference>
<dbReference type="PANTHER" id="PTHR22762:SF54">
    <property type="entry name" value="BCDNA.GH04962"/>
    <property type="match status" value="1"/>
</dbReference>
<keyword evidence="6 7" id="KW-0326">Glycosidase</keyword>
<dbReference type="Proteomes" id="UP000785679">
    <property type="component" value="Unassembled WGS sequence"/>
</dbReference>
<dbReference type="Pfam" id="PF17137">
    <property type="entry name" value="DUF5110"/>
    <property type="match status" value="1"/>
</dbReference>
<feature type="domain" description="Glycoside hydrolase family 31 TIM barrel" evidence="8">
    <location>
        <begin position="268"/>
        <end position="613"/>
    </location>
</feature>
<dbReference type="InterPro" id="IPR013780">
    <property type="entry name" value="Glyco_hydro_b"/>
</dbReference>
<comment type="pathway">
    <text evidence="1">Glycan metabolism.</text>
</comment>
<evidence type="ECO:0000259" key="10">
    <source>
        <dbReference type="Pfam" id="PF17137"/>
    </source>
</evidence>
<dbReference type="InterPro" id="IPR048395">
    <property type="entry name" value="Glyco_hydro_31_C"/>
</dbReference>
<evidence type="ECO:0000256" key="5">
    <source>
        <dbReference type="ARBA" id="ARBA00023180"/>
    </source>
</evidence>
<evidence type="ECO:0000259" key="8">
    <source>
        <dbReference type="Pfam" id="PF01055"/>
    </source>
</evidence>
<dbReference type="PANTHER" id="PTHR22762">
    <property type="entry name" value="ALPHA-GLUCOSIDASE"/>
    <property type="match status" value="1"/>
</dbReference>
<dbReference type="SUPFAM" id="SSF51011">
    <property type="entry name" value="Glycosyl hydrolase domain"/>
    <property type="match status" value="1"/>
</dbReference>
<dbReference type="CDD" id="cd06603">
    <property type="entry name" value="GH31_GANC_GANAB_alpha"/>
    <property type="match status" value="1"/>
</dbReference>
<evidence type="ECO:0000256" key="1">
    <source>
        <dbReference type="ARBA" id="ARBA00004881"/>
    </source>
</evidence>
<feature type="domain" description="Glycosyl hydrolase family 31 C-terminal" evidence="11">
    <location>
        <begin position="622"/>
        <end position="713"/>
    </location>
</feature>
<keyword evidence="4 7" id="KW-0378">Hydrolase</keyword>
<dbReference type="AlphaFoldDB" id="A0A8J8T7N0"/>
<feature type="domain" description="Glycoside hydrolase family 31 N-terminal" evidence="9">
    <location>
        <begin position="6"/>
        <end position="223"/>
    </location>
</feature>
<evidence type="ECO:0000256" key="3">
    <source>
        <dbReference type="ARBA" id="ARBA00022729"/>
    </source>
</evidence>
<evidence type="ECO:0000256" key="2">
    <source>
        <dbReference type="ARBA" id="ARBA00007806"/>
    </source>
</evidence>
<comment type="caution">
    <text evidence="12">The sequence shown here is derived from an EMBL/GenBank/DDBJ whole genome shotgun (WGS) entry which is preliminary data.</text>
</comment>
<dbReference type="Gene3D" id="2.60.40.1760">
    <property type="entry name" value="glycosyl hydrolase (family 31)"/>
    <property type="match status" value="1"/>
</dbReference>
<dbReference type="OrthoDB" id="440381at2759"/>
<dbReference type="InterPro" id="IPR030458">
    <property type="entry name" value="Glyco_hydro_31_AS"/>
</dbReference>
<keyword evidence="3" id="KW-0732">Signal</keyword>
<gene>
    <name evidence="12" type="ORF">FGO68_gene5628</name>
</gene>
<evidence type="ECO:0008006" key="14">
    <source>
        <dbReference type="Google" id="ProtNLM"/>
    </source>
</evidence>
<dbReference type="Pfam" id="PF21365">
    <property type="entry name" value="Glyco_hydro_31_3rd"/>
    <property type="match status" value="1"/>
</dbReference>
<name>A0A8J8T7N0_HALGN</name>
<dbReference type="SUPFAM" id="SSF51445">
    <property type="entry name" value="(Trans)glycosidases"/>
    <property type="match status" value="1"/>
</dbReference>
<organism evidence="12 13">
    <name type="scientific">Halteria grandinella</name>
    <dbReference type="NCBI Taxonomy" id="5974"/>
    <lineage>
        <taxon>Eukaryota</taxon>
        <taxon>Sar</taxon>
        <taxon>Alveolata</taxon>
        <taxon>Ciliophora</taxon>
        <taxon>Intramacronucleata</taxon>
        <taxon>Spirotrichea</taxon>
        <taxon>Stichotrichia</taxon>
        <taxon>Sporadotrichida</taxon>
        <taxon>Halteriidae</taxon>
        <taxon>Halteria</taxon>
    </lineage>
</organism>
<dbReference type="EMBL" id="RRYP01002889">
    <property type="protein sequence ID" value="TNV84333.1"/>
    <property type="molecule type" value="Genomic_DNA"/>
</dbReference>
<evidence type="ECO:0000313" key="12">
    <source>
        <dbReference type="EMBL" id="TNV84333.1"/>
    </source>
</evidence>
<dbReference type="GO" id="GO:0090599">
    <property type="term" value="F:alpha-glucosidase activity"/>
    <property type="evidence" value="ECO:0007669"/>
    <property type="project" value="TreeGrafter"/>
</dbReference>
<sequence length="817" mass="94120">MPNLIIEISLYVNGALRFAIDELKNTFQRFRYTDYDRGATLNRELERISLEKVIDFTETGFTLGEYGKDTKYEVHYSPFRVIQKVKGEQTLIVNEGDTMFFEKSINQVESQGEQPSSFAQSRFTAKQRDIQYEVNQVAKTPQNFMLGVVFSASYLYGLPERSVKLLLNDTLNTEPYRLYALDVFPHKEWKPQSLYSGIPYITGHTEANDASLFLANPSDTYVDIFPVKDSRGKFVSISQESGILEMVLFASETPKSNMKKLCELTGFPMLPQWNSIGFHYSKWEQFASSDRILDYNKNFNLNNIPVDVFWMDIPATDGNRYFTFNTVNFTEYKLNVLKSQMILNQRQLVIITDPHIKKDEEYSVWQKGDEFDLTVDSNDQITNIFVKNSSLQPFIGYSWPGDSQWIDYFNEGACQYWGSLYQYDSFKGTSRIFGIWTDMNEPSVFNQYEGTMPKNNVHIMSDGSVVLHRNVHNAYGLMMSKATYEGLIKRDAEKLRPFALTRSVFLGSQKYAAKWTGDNQATFDELGVSINQILSLGLSGITFTGADIPGFAGSPTDDLFIAFYQLGAFYPFMRAHGHIDYEHREPYLQSQRVQTVIRESINMRYDFSHYLYGLFYEAHTQGIPIMRPLWFEFPQDRDTFDISEIFMWGSSILVAPKVNQPLNEGLWETQVYLPPQIGWYNYQSKLKATQLGHFKSALEDSDIEIYIKEGSIIPIKLHEGRLSLLEAKDDPIRLEIYLDPHGYAKGTLYLDDGSSFNYKESDQFTLVTFVYSHNKLSYQFENKSMQNSLRITSLSIIDSNGVKEQQVNMDIVQSGSV</sequence>
<dbReference type="Gene3D" id="3.20.20.80">
    <property type="entry name" value="Glycosidases"/>
    <property type="match status" value="1"/>
</dbReference>
<reference evidence="12" key="1">
    <citation type="submission" date="2019-06" db="EMBL/GenBank/DDBJ databases">
        <authorList>
            <person name="Zheng W."/>
        </authorList>
    </citation>
    <scope>NUCLEOTIDE SEQUENCE</scope>
    <source>
        <strain evidence="12">QDHG01</strain>
    </source>
</reference>
<dbReference type="InterPro" id="IPR000322">
    <property type="entry name" value="Glyco_hydro_31_TIM"/>
</dbReference>
<dbReference type="Pfam" id="PF01055">
    <property type="entry name" value="Glyco_hydro_31_2nd"/>
    <property type="match status" value="1"/>
</dbReference>
<dbReference type="CDD" id="cd14752">
    <property type="entry name" value="GH31_N"/>
    <property type="match status" value="1"/>
</dbReference>
<feature type="domain" description="DUF5110" evidence="10">
    <location>
        <begin position="731"/>
        <end position="781"/>
    </location>
</feature>
<evidence type="ECO:0000313" key="13">
    <source>
        <dbReference type="Proteomes" id="UP000785679"/>
    </source>
</evidence>
<comment type="similarity">
    <text evidence="2 7">Belongs to the glycosyl hydrolase 31 family.</text>
</comment>
<evidence type="ECO:0000256" key="7">
    <source>
        <dbReference type="RuleBase" id="RU361185"/>
    </source>
</evidence>
<dbReference type="InterPro" id="IPR025887">
    <property type="entry name" value="Glyco_hydro_31_N_dom"/>
</dbReference>